<dbReference type="PRINTS" id="PR00051">
    <property type="entry name" value="DNAA"/>
</dbReference>
<feature type="binding site" evidence="8">
    <location>
        <position position="283"/>
    </location>
    <ligand>
        <name>ATP</name>
        <dbReference type="ChEBI" id="CHEBI:30616"/>
    </ligand>
</feature>
<dbReference type="PANTHER" id="PTHR30050">
    <property type="entry name" value="CHROMOSOMAL REPLICATION INITIATOR PROTEIN DNAA"/>
    <property type="match status" value="1"/>
</dbReference>
<proteinExistence type="inferred from homology"/>
<evidence type="ECO:0000256" key="3">
    <source>
        <dbReference type="ARBA" id="ARBA00022705"/>
    </source>
</evidence>
<dbReference type="InterPro" id="IPR001957">
    <property type="entry name" value="Chromosome_initiator_DnaA"/>
</dbReference>
<dbReference type="GO" id="GO:0003688">
    <property type="term" value="F:DNA replication origin binding"/>
    <property type="evidence" value="ECO:0007669"/>
    <property type="project" value="UniProtKB-UniRule"/>
</dbReference>
<feature type="binding site" evidence="8">
    <location>
        <position position="285"/>
    </location>
    <ligand>
        <name>ATP</name>
        <dbReference type="ChEBI" id="CHEBI:30616"/>
    </ligand>
</feature>
<evidence type="ECO:0000256" key="6">
    <source>
        <dbReference type="ARBA" id="ARBA00023121"/>
    </source>
</evidence>
<keyword evidence="3 8" id="KW-0235">DNA replication</keyword>
<dbReference type="Gene3D" id="1.10.1750.10">
    <property type="match status" value="1"/>
</dbReference>
<dbReference type="InterPro" id="IPR010921">
    <property type="entry name" value="Trp_repressor/repl_initiator"/>
</dbReference>
<feature type="binding site" evidence="8">
    <location>
        <position position="281"/>
    </location>
    <ligand>
        <name>ATP</name>
        <dbReference type="ChEBI" id="CHEBI:30616"/>
    </ligand>
</feature>
<dbReference type="SUPFAM" id="SSF52540">
    <property type="entry name" value="P-loop containing nucleoside triphosphate hydrolases"/>
    <property type="match status" value="1"/>
</dbReference>
<sequence>MASLELWENVKRYLFSLPLNRSLAKLKIFLRTANVVIQDNTFSILVPNRMIKGLLVNEFMDSIVEAVRYVSNKNYNVAIEVQSEFSVNKSVNLNSPVRVGGNIVNNMSRQVPEPQVENRAHSYQDNQFNNSGMRQSQNVGGTYANNRILESEVYQNNYQQIKPRGNYSDLQELNASEILPHNVIEQNANCAPENNVNDIYPLENNSLYENSSVDFDQTESYSMDDFKNNIFYKSVNIQKDKNFDNFVEGPTNQNLCTNGKLVAKDPGNSQRNPFFIWGDSGLGKTHILNAIANEVASRHPEKKIILVTLDRFYQDFLRAVNDYKRGGINSATYNNYKSFYRSADVFFIDDIQQLENTVGLTKDFITLFDEIVCSNVQLIFAASQHPANFRKLDSRIRNRISSGVVIKVEPPDKDTRERIIVEKIKEMNLSFDNQSIVFLANKFQTNIRVLEGHIKTIGAYVTGTAGKIQTVTVDVVKEALKDSLNAHAKLQTVDNIKQVVAEYYGITVKDIDSSARPKSIAYARMMAMALARELTKASYPSLGKQFGNKDHSTVINAWNKVNKMIAENDPQYREDWENLKLQLTE</sequence>
<dbReference type="SMART" id="SM00760">
    <property type="entry name" value="Bac_DnaA_C"/>
    <property type="match status" value="1"/>
</dbReference>
<feature type="region of interest" description="Domain IV, binds dsDNA" evidence="8">
    <location>
        <begin position="462"/>
        <end position="585"/>
    </location>
</feature>
<dbReference type="InterPro" id="IPR038454">
    <property type="entry name" value="DnaA_N_sf"/>
</dbReference>
<feature type="binding site" evidence="8">
    <location>
        <position position="284"/>
    </location>
    <ligand>
        <name>ATP</name>
        <dbReference type="ChEBI" id="CHEBI:30616"/>
    </ligand>
</feature>
<dbReference type="Gene3D" id="3.30.300.180">
    <property type="match status" value="1"/>
</dbReference>
<protein>
    <recommendedName>
        <fullName evidence="8 9">Chromosomal replication initiator protein DnaA</fullName>
    </recommendedName>
</protein>
<evidence type="ECO:0000259" key="13">
    <source>
        <dbReference type="SMART" id="SM00760"/>
    </source>
</evidence>
<evidence type="ECO:0000256" key="4">
    <source>
        <dbReference type="ARBA" id="ARBA00022741"/>
    </source>
</evidence>
<organism evidence="14 15">
    <name type="scientific">Ruminobacter amylophilus</name>
    <dbReference type="NCBI Taxonomy" id="867"/>
    <lineage>
        <taxon>Bacteria</taxon>
        <taxon>Pseudomonadati</taxon>
        <taxon>Pseudomonadota</taxon>
        <taxon>Gammaproteobacteria</taxon>
        <taxon>Aeromonadales</taxon>
        <taxon>Succinivibrionaceae</taxon>
        <taxon>Ruminobacter</taxon>
    </lineage>
</organism>
<dbReference type="RefSeq" id="WP_093143253.1">
    <property type="nucleotide sequence ID" value="NZ_FOXF01000048.1"/>
</dbReference>
<dbReference type="SUPFAM" id="SSF48295">
    <property type="entry name" value="TrpR-like"/>
    <property type="match status" value="1"/>
</dbReference>
<comment type="domain">
    <text evidence="8">Domain I is involved in oligomerization and binding regulators, domain II is flexibile and of varying length in different bacteria, domain III forms the AAA+ region, while domain IV binds dsDNA.</text>
</comment>
<dbReference type="InterPro" id="IPR003593">
    <property type="entry name" value="AAA+_ATPase"/>
</dbReference>
<reference evidence="14 15" key="1">
    <citation type="submission" date="2016-10" db="EMBL/GenBank/DDBJ databases">
        <authorList>
            <person name="Varghese N."/>
            <person name="Submissions S."/>
        </authorList>
    </citation>
    <scope>NUCLEOTIDE SEQUENCE [LARGE SCALE GENOMIC DNA]</scope>
    <source>
        <strain evidence="14 15">DSM 1361</strain>
    </source>
</reference>
<keyword evidence="5 8" id="KW-0067">ATP-binding</keyword>
<evidence type="ECO:0000313" key="14">
    <source>
        <dbReference type="EMBL" id="SFP64612.1"/>
    </source>
</evidence>
<gene>
    <name evidence="8" type="primary">dnaA</name>
    <name evidence="14" type="ORF">SAMN02910344_01956</name>
</gene>
<keyword evidence="4 8" id="KW-0547">Nucleotide-binding</keyword>
<dbReference type="GO" id="GO:0005524">
    <property type="term" value="F:ATP binding"/>
    <property type="evidence" value="ECO:0007669"/>
    <property type="project" value="UniProtKB-UniRule"/>
</dbReference>
<keyword evidence="2 8" id="KW-0963">Cytoplasm</keyword>
<accession>A0A662ZK82</accession>
<evidence type="ECO:0000256" key="2">
    <source>
        <dbReference type="ARBA" id="ARBA00022490"/>
    </source>
</evidence>
<name>A0A662ZK82_9GAMM</name>
<dbReference type="Proteomes" id="UP000243745">
    <property type="component" value="Unassembled WGS sequence"/>
</dbReference>
<evidence type="ECO:0000256" key="7">
    <source>
        <dbReference type="ARBA" id="ARBA00023125"/>
    </source>
</evidence>
<evidence type="ECO:0000256" key="9">
    <source>
        <dbReference type="NCBIfam" id="TIGR00362"/>
    </source>
</evidence>
<dbReference type="GO" id="GO:0006275">
    <property type="term" value="P:regulation of DNA replication"/>
    <property type="evidence" value="ECO:0007669"/>
    <property type="project" value="UniProtKB-UniRule"/>
</dbReference>
<dbReference type="CDD" id="cd00009">
    <property type="entry name" value="AAA"/>
    <property type="match status" value="1"/>
</dbReference>
<dbReference type="HAMAP" id="MF_00377">
    <property type="entry name" value="DnaA_bact"/>
    <property type="match status" value="1"/>
</dbReference>
<dbReference type="EMBL" id="FOXF01000048">
    <property type="protein sequence ID" value="SFP64612.1"/>
    <property type="molecule type" value="Genomic_DNA"/>
</dbReference>
<dbReference type="InterPro" id="IPR013159">
    <property type="entry name" value="DnaA_C"/>
</dbReference>
<keyword evidence="6 8" id="KW-0446">Lipid-binding</keyword>
<comment type="similarity">
    <text evidence="1 8 11">Belongs to the DnaA family.</text>
</comment>
<dbReference type="CDD" id="cd06571">
    <property type="entry name" value="Bac_DnaA_C"/>
    <property type="match status" value="1"/>
</dbReference>
<dbReference type="NCBIfam" id="TIGR00362">
    <property type="entry name" value="DnaA"/>
    <property type="match status" value="1"/>
</dbReference>
<evidence type="ECO:0000313" key="15">
    <source>
        <dbReference type="Proteomes" id="UP000243745"/>
    </source>
</evidence>
<keyword evidence="7 8" id="KW-0238">DNA-binding</keyword>
<dbReference type="InterPro" id="IPR018312">
    <property type="entry name" value="Chromosome_initiator_DnaA_CS"/>
</dbReference>
<dbReference type="InterPro" id="IPR013317">
    <property type="entry name" value="DnaA_dom"/>
</dbReference>
<dbReference type="PROSITE" id="PS01008">
    <property type="entry name" value="DNAA"/>
    <property type="match status" value="1"/>
</dbReference>
<evidence type="ECO:0000256" key="10">
    <source>
        <dbReference type="RuleBase" id="RU000577"/>
    </source>
</evidence>
<dbReference type="Pfam" id="PF08299">
    <property type="entry name" value="Bac_DnaA_C"/>
    <property type="match status" value="1"/>
</dbReference>
<dbReference type="GO" id="GO:0006270">
    <property type="term" value="P:DNA replication initiation"/>
    <property type="evidence" value="ECO:0007669"/>
    <property type="project" value="UniProtKB-UniRule"/>
</dbReference>
<dbReference type="Gene3D" id="3.40.50.300">
    <property type="entry name" value="P-loop containing nucleotide triphosphate hydrolases"/>
    <property type="match status" value="1"/>
</dbReference>
<dbReference type="GO" id="GO:0008289">
    <property type="term" value="F:lipid binding"/>
    <property type="evidence" value="ECO:0007669"/>
    <property type="project" value="UniProtKB-KW"/>
</dbReference>
<dbReference type="Gene3D" id="1.10.8.60">
    <property type="match status" value="1"/>
</dbReference>
<dbReference type="GO" id="GO:0005737">
    <property type="term" value="C:cytoplasm"/>
    <property type="evidence" value="ECO:0007669"/>
    <property type="project" value="UniProtKB-SubCell"/>
</dbReference>
<dbReference type="Pfam" id="PF00308">
    <property type="entry name" value="Bac_DnaA"/>
    <property type="match status" value="1"/>
</dbReference>
<evidence type="ECO:0000256" key="5">
    <source>
        <dbReference type="ARBA" id="ARBA00022840"/>
    </source>
</evidence>
<dbReference type="InterPro" id="IPR020591">
    <property type="entry name" value="Chromosome_initiator_DnaA-like"/>
</dbReference>
<comment type="caution">
    <text evidence="8">Lacks conserved residue(s) required for the propagation of feature annotation.</text>
</comment>
<comment type="subunit">
    <text evidence="8">Oligomerizes as a right-handed, spiral filament on DNA at oriC.</text>
</comment>
<dbReference type="AlphaFoldDB" id="A0A662ZK82"/>
<feature type="region of interest" description="Domain I, interacts with DnaA modulators" evidence="8">
    <location>
        <begin position="1"/>
        <end position="176"/>
    </location>
</feature>
<feature type="domain" description="AAA+ ATPase" evidence="12">
    <location>
        <begin position="270"/>
        <end position="402"/>
    </location>
</feature>
<evidence type="ECO:0000256" key="8">
    <source>
        <dbReference type="HAMAP-Rule" id="MF_00377"/>
    </source>
</evidence>
<comment type="function">
    <text evidence="8 10">Plays an essential role in the initiation and regulation of chromosomal replication. ATP-DnaA binds to the origin of replication (oriC) to initiate formation of the DNA replication initiation complex once per cell cycle. Binds the DnaA box (a 9 base pair repeat at the origin) and separates the double-stranded (ds)DNA. Forms a right-handed helical filament on oriC DNA; dsDNA binds to the exterior of the filament while single-stranded (ss)DNA is stabiized in the filament's interior. The ATP-DnaA-oriC complex binds and stabilizes one strand of the AT-rich DNA unwinding element (DUE), permitting loading of DNA polymerase. After initiation quickly degrades to an ADP-DnaA complex that is not apt for DNA replication. Binds acidic phospholipids.</text>
</comment>
<comment type="subcellular location">
    <subcellularLocation>
        <location evidence="8">Cytoplasm</location>
    </subcellularLocation>
</comment>
<dbReference type="PANTHER" id="PTHR30050:SF2">
    <property type="entry name" value="CHROMOSOMAL REPLICATION INITIATOR PROTEIN DNAA"/>
    <property type="match status" value="1"/>
</dbReference>
<dbReference type="InterPro" id="IPR027417">
    <property type="entry name" value="P-loop_NTPase"/>
</dbReference>
<evidence type="ECO:0000256" key="1">
    <source>
        <dbReference type="ARBA" id="ARBA00006583"/>
    </source>
</evidence>
<evidence type="ECO:0000256" key="11">
    <source>
        <dbReference type="RuleBase" id="RU004227"/>
    </source>
</evidence>
<dbReference type="SMART" id="SM00382">
    <property type="entry name" value="AAA"/>
    <property type="match status" value="1"/>
</dbReference>
<feature type="domain" description="Chromosomal replication initiator DnaA C-terminal" evidence="13">
    <location>
        <begin position="492"/>
        <end position="561"/>
    </location>
</feature>
<dbReference type="GO" id="GO:0005886">
    <property type="term" value="C:plasma membrane"/>
    <property type="evidence" value="ECO:0007669"/>
    <property type="project" value="TreeGrafter"/>
</dbReference>
<evidence type="ECO:0000259" key="12">
    <source>
        <dbReference type="SMART" id="SM00382"/>
    </source>
</evidence>
<keyword evidence="15" id="KW-1185">Reference proteome</keyword>